<comment type="function">
    <text evidence="9">Channel that opens in response to stretch forces in the membrane lipid bilayer. May participate in the regulation of osmotic pressure changes within the cell.</text>
</comment>
<dbReference type="GO" id="GO:0008381">
    <property type="term" value="F:mechanosensitive monoatomic ion channel activity"/>
    <property type="evidence" value="ECO:0007669"/>
    <property type="project" value="UniProtKB-UniRule"/>
</dbReference>
<evidence type="ECO:0000256" key="5">
    <source>
        <dbReference type="ARBA" id="ARBA00022989"/>
    </source>
</evidence>
<keyword evidence="11" id="KW-1185">Reference proteome</keyword>
<dbReference type="InterPro" id="IPR036019">
    <property type="entry name" value="MscL_channel"/>
</dbReference>
<gene>
    <name evidence="9 10" type="primary">mscL</name>
    <name evidence="10" type="ORF">GNY06_10230</name>
</gene>
<dbReference type="AlphaFoldDB" id="A0A845PWZ6"/>
<keyword evidence="2 9" id="KW-0813">Transport</keyword>
<dbReference type="InterPro" id="IPR001185">
    <property type="entry name" value="MS_channel"/>
</dbReference>
<evidence type="ECO:0000313" key="11">
    <source>
        <dbReference type="Proteomes" id="UP000553459"/>
    </source>
</evidence>
<comment type="similarity">
    <text evidence="9">Belongs to the MscL family.</text>
</comment>
<dbReference type="NCBIfam" id="TIGR00220">
    <property type="entry name" value="mscL"/>
    <property type="match status" value="1"/>
</dbReference>
<dbReference type="HAMAP" id="MF_00115">
    <property type="entry name" value="MscL"/>
    <property type="match status" value="1"/>
</dbReference>
<evidence type="ECO:0000256" key="2">
    <source>
        <dbReference type="ARBA" id="ARBA00022448"/>
    </source>
</evidence>
<comment type="caution">
    <text evidence="10">The sequence shown here is derived from an EMBL/GenBank/DDBJ whole genome shotgun (WGS) entry which is preliminary data.</text>
</comment>
<evidence type="ECO:0000256" key="6">
    <source>
        <dbReference type="ARBA" id="ARBA00023065"/>
    </source>
</evidence>
<evidence type="ECO:0000256" key="9">
    <source>
        <dbReference type="HAMAP-Rule" id="MF_00115"/>
    </source>
</evidence>
<dbReference type="NCBIfam" id="NF010557">
    <property type="entry name" value="PRK13952.1"/>
    <property type="match status" value="1"/>
</dbReference>
<keyword evidence="6 9" id="KW-0406">Ion transport</keyword>
<dbReference type="PANTHER" id="PTHR30266:SF2">
    <property type="entry name" value="LARGE-CONDUCTANCE MECHANOSENSITIVE CHANNEL"/>
    <property type="match status" value="1"/>
</dbReference>
<dbReference type="GO" id="GO:0005886">
    <property type="term" value="C:plasma membrane"/>
    <property type="evidence" value="ECO:0007669"/>
    <property type="project" value="UniProtKB-SubCell"/>
</dbReference>
<evidence type="ECO:0000313" key="10">
    <source>
        <dbReference type="EMBL" id="NAW51733.1"/>
    </source>
</evidence>
<sequence length="145" mass="15882">MKIINEFKEFVLKGNAFDLAVGVIIGGAFNKIVTAITDDLLLPLVAAIIGKPDFSSFYFALGKGAELIPEGTSLEKARQIAPDTAIFAYGNFITVVVNFLLLAIVIFLMVKSINKIKKTQFEEQAAEASSTDQLLIEIRDELKKK</sequence>
<dbReference type="InterPro" id="IPR037673">
    <property type="entry name" value="MSC/AndL"/>
</dbReference>
<dbReference type="RefSeq" id="WP_166519997.1">
    <property type="nucleotide sequence ID" value="NZ_JAAABJ010000610.1"/>
</dbReference>
<organism evidence="10 11">
    <name type="scientific">Elizabethkingia argenteiflava</name>
    <dbReference type="NCBI Taxonomy" id="2681556"/>
    <lineage>
        <taxon>Bacteria</taxon>
        <taxon>Pseudomonadati</taxon>
        <taxon>Bacteroidota</taxon>
        <taxon>Flavobacteriia</taxon>
        <taxon>Flavobacteriales</taxon>
        <taxon>Weeksellaceae</taxon>
        <taxon>Elizabethkingia</taxon>
    </lineage>
</organism>
<evidence type="ECO:0000256" key="3">
    <source>
        <dbReference type="ARBA" id="ARBA00022475"/>
    </source>
</evidence>
<evidence type="ECO:0000256" key="1">
    <source>
        <dbReference type="ARBA" id="ARBA00004141"/>
    </source>
</evidence>
<evidence type="ECO:0000256" key="4">
    <source>
        <dbReference type="ARBA" id="ARBA00022692"/>
    </source>
</evidence>
<name>A0A845PWZ6_9FLAO</name>
<reference evidence="10 11" key="1">
    <citation type="submission" date="2019-11" db="EMBL/GenBank/DDBJ databases">
        <title>Characterization of Elizabethkingia argenteiflava sp. nov., isolated from inner surface of Soybean Pods.</title>
        <authorList>
            <person name="Mo S."/>
        </authorList>
    </citation>
    <scope>NUCLEOTIDE SEQUENCE [LARGE SCALE GENOMIC DNA]</scope>
    <source>
        <strain evidence="10 11">YB22</strain>
    </source>
</reference>
<dbReference type="EMBL" id="JAAABJ010000610">
    <property type="protein sequence ID" value="NAW51733.1"/>
    <property type="molecule type" value="Genomic_DNA"/>
</dbReference>
<dbReference type="PANTHER" id="PTHR30266">
    <property type="entry name" value="MECHANOSENSITIVE CHANNEL MSCL"/>
    <property type="match status" value="1"/>
</dbReference>
<comment type="subunit">
    <text evidence="9">Homopentamer.</text>
</comment>
<comment type="subcellular location">
    <subcellularLocation>
        <location evidence="9">Cell membrane</location>
        <topology evidence="9">Multi-pass membrane protein</topology>
    </subcellularLocation>
    <subcellularLocation>
        <location evidence="1">Membrane</location>
        <topology evidence="1">Multi-pass membrane protein</topology>
    </subcellularLocation>
</comment>
<keyword evidence="5 9" id="KW-1133">Transmembrane helix</keyword>
<feature type="transmembrane region" description="Helical" evidence="9">
    <location>
        <begin position="86"/>
        <end position="110"/>
    </location>
</feature>
<keyword evidence="3 9" id="KW-1003">Cell membrane</keyword>
<accession>A0A845PWZ6</accession>
<dbReference type="Proteomes" id="UP000553459">
    <property type="component" value="Unassembled WGS sequence"/>
</dbReference>
<proteinExistence type="inferred from homology"/>
<dbReference type="PRINTS" id="PR01264">
    <property type="entry name" value="MECHCHANNEL"/>
</dbReference>
<dbReference type="Gene3D" id="1.10.1200.120">
    <property type="entry name" value="Large-conductance mechanosensitive channel, MscL, domain 1"/>
    <property type="match status" value="1"/>
</dbReference>
<keyword evidence="8 9" id="KW-0407">Ion channel</keyword>
<dbReference type="SUPFAM" id="SSF81330">
    <property type="entry name" value="Gated mechanosensitive channel"/>
    <property type="match status" value="1"/>
</dbReference>
<keyword evidence="4 9" id="KW-0812">Transmembrane</keyword>
<dbReference type="Pfam" id="PF01741">
    <property type="entry name" value="MscL"/>
    <property type="match status" value="1"/>
</dbReference>
<keyword evidence="7 9" id="KW-0472">Membrane</keyword>
<comment type="caution">
    <text evidence="9">Lacks conserved residue(s) required for the propagation of feature annotation.</text>
</comment>
<evidence type="ECO:0000256" key="7">
    <source>
        <dbReference type="ARBA" id="ARBA00023136"/>
    </source>
</evidence>
<protein>
    <recommendedName>
        <fullName evidence="9">Large-conductance mechanosensitive channel</fullName>
    </recommendedName>
</protein>
<evidence type="ECO:0000256" key="8">
    <source>
        <dbReference type="ARBA" id="ARBA00023303"/>
    </source>
</evidence>